<dbReference type="HOGENOM" id="CLU_2061142_0_0_1"/>
<reference evidence="3" key="1">
    <citation type="journal article" date="2011" name="PLoS Genet.">
        <title>Genomic analysis of the necrotrophic fungal pathogens Sclerotinia sclerotiorum and Botrytis cinerea.</title>
        <authorList>
            <person name="Amselem J."/>
            <person name="Cuomo C.A."/>
            <person name="van Kan J.A."/>
            <person name="Viaud M."/>
            <person name="Benito E.P."/>
            <person name="Couloux A."/>
            <person name="Coutinho P.M."/>
            <person name="de Vries R.P."/>
            <person name="Dyer P.S."/>
            <person name="Fillinger S."/>
            <person name="Fournier E."/>
            <person name="Gout L."/>
            <person name="Hahn M."/>
            <person name="Kohn L."/>
            <person name="Lapalu N."/>
            <person name="Plummer K.M."/>
            <person name="Pradier J.M."/>
            <person name="Quevillon E."/>
            <person name="Sharon A."/>
            <person name="Simon A."/>
            <person name="ten Have A."/>
            <person name="Tudzynski B."/>
            <person name="Tudzynski P."/>
            <person name="Wincker P."/>
            <person name="Andrew M."/>
            <person name="Anthouard V."/>
            <person name="Beever R.E."/>
            <person name="Beffa R."/>
            <person name="Benoit I."/>
            <person name="Bouzid O."/>
            <person name="Brault B."/>
            <person name="Chen Z."/>
            <person name="Choquer M."/>
            <person name="Collemare J."/>
            <person name="Cotton P."/>
            <person name="Danchin E.G."/>
            <person name="Da Silva C."/>
            <person name="Gautier A."/>
            <person name="Giraud C."/>
            <person name="Giraud T."/>
            <person name="Gonzalez C."/>
            <person name="Grossetete S."/>
            <person name="Guldener U."/>
            <person name="Henrissat B."/>
            <person name="Howlett B.J."/>
            <person name="Kodira C."/>
            <person name="Kretschmer M."/>
            <person name="Lappartient A."/>
            <person name="Leroch M."/>
            <person name="Levis C."/>
            <person name="Mauceli E."/>
            <person name="Neuveglise C."/>
            <person name="Oeser B."/>
            <person name="Pearson M."/>
            <person name="Poulain J."/>
            <person name="Poussereau N."/>
            <person name="Quesneville H."/>
            <person name="Rascle C."/>
            <person name="Schumacher J."/>
            <person name="Segurens B."/>
            <person name="Sexton A."/>
            <person name="Silva E."/>
            <person name="Sirven C."/>
            <person name="Soanes D.M."/>
            <person name="Talbot N.J."/>
            <person name="Templeton M."/>
            <person name="Yandava C."/>
            <person name="Yarden O."/>
            <person name="Zeng Q."/>
            <person name="Rollins J.A."/>
            <person name="Lebrun M.H."/>
            <person name="Dickman M."/>
        </authorList>
    </citation>
    <scope>NUCLEOTIDE SEQUENCE [LARGE SCALE GENOMIC DNA]</scope>
    <source>
        <strain evidence="3">T4</strain>
    </source>
</reference>
<feature type="compositionally biased region" description="Pro residues" evidence="1">
    <location>
        <begin position="20"/>
        <end position="30"/>
    </location>
</feature>
<evidence type="ECO:0000313" key="2">
    <source>
        <dbReference type="EMBL" id="CCD48653.1"/>
    </source>
</evidence>
<protein>
    <submittedName>
        <fullName evidence="2">Uncharacterized protein</fullName>
    </submittedName>
</protein>
<dbReference type="STRING" id="999810.G2Y7Q1"/>
<gene>
    <name evidence="2" type="ORF">BofuT4_P110370.1</name>
</gene>
<evidence type="ECO:0000313" key="3">
    <source>
        <dbReference type="Proteomes" id="UP000008177"/>
    </source>
</evidence>
<feature type="region of interest" description="Disordered" evidence="1">
    <location>
        <begin position="1"/>
        <end position="38"/>
    </location>
</feature>
<sequence>MLAYGQSPSNGMPNFASNPSPFPGAAPMNPPGNLDPATQQQVALIKALAATGVPAEQIAGILAAMGNQGAAAAAPPPFAQNQNTHAQNNWSVRDDARDRKGFQGLRFYEITTWTLPSSF</sequence>
<dbReference type="AlphaFoldDB" id="G2Y7Q1"/>
<feature type="compositionally biased region" description="Polar residues" evidence="1">
    <location>
        <begin position="1"/>
        <end position="19"/>
    </location>
</feature>
<feature type="compositionally biased region" description="Low complexity" evidence="1">
    <location>
        <begin position="70"/>
        <end position="83"/>
    </location>
</feature>
<name>G2Y7Q1_BOTF4</name>
<dbReference type="InParanoid" id="G2Y7Q1"/>
<proteinExistence type="predicted"/>
<feature type="region of interest" description="Disordered" evidence="1">
    <location>
        <begin position="70"/>
        <end position="95"/>
    </location>
</feature>
<dbReference type="EMBL" id="FQ790293">
    <property type="protein sequence ID" value="CCD48653.1"/>
    <property type="molecule type" value="Genomic_DNA"/>
</dbReference>
<dbReference type="Proteomes" id="UP000008177">
    <property type="component" value="Unplaced contigs"/>
</dbReference>
<evidence type="ECO:0000256" key="1">
    <source>
        <dbReference type="SAM" id="MobiDB-lite"/>
    </source>
</evidence>
<accession>G2Y7Q1</accession>
<organism evidence="2 3">
    <name type="scientific">Botryotinia fuckeliana (strain T4)</name>
    <name type="common">Noble rot fungus</name>
    <name type="synonym">Botrytis cinerea</name>
    <dbReference type="NCBI Taxonomy" id="999810"/>
    <lineage>
        <taxon>Eukaryota</taxon>
        <taxon>Fungi</taxon>
        <taxon>Dikarya</taxon>
        <taxon>Ascomycota</taxon>
        <taxon>Pezizomycotina</taxon>
        <taxon>Leotiomycetes</taxon>
        <taxon>Helotiales</taxon>
        <taxon>Sclerotiniaceae</taxon>
        <taxon>Botrytis</taxon>
    </lineage>
</organism>